<keyword evidence="1" id="KW-0732">Signal</keyword>
<dbReference type="RefSeq" id="WP_211312637.1">
    <property type="nucleotide sequence ID" value="NZ_BAAABL010000056.1"/>
</dbReference>
<keyword evidence="5" id="KW-1185">Reference proteome</keyword>
<evidence type="ECO:0000259" key="3">
    <source>
        <dbReference type="Pfam" id="PF12849"/>
    </source>
</evidence>
<dbReference type="Gene3D" id="3.40.190.10">
    <property type="entry name" value="Periplasmic binding protein-like II"/>
    <property type="match status" value="2"/>
</dbReference>
<dbReference type="EMBL" id="BAAABL010000056">
    <property type="protein sequence ID" value="GAA0304900.1"/>
    <property type="molecule type" value="Genomic_DNA"/>
</dbReference>
<gene>
    <name evidence="4" type="ORF">GCM10009066_18460</name>
</gene>
<name>A0AAV3S9U4_9EURY</name>
<dbReference type="Proteomes" id="UP001500837">
    <property type="component" value="Unassembled WGS sequence"/>
</dbReference>
<dbReference type="InterPro" id="IPR024370">
    <property type="entry name" value="PBP_domain"/>
</dbReference>
<evidence type="ECO:0000256" key="1">
    <source>
        <dbReference type="ARBA" id="ARBA00022729"/>
    </source>
</evidence>
<accession>A0AAV3S9U4</accession>
<reference evidence="4 5" key="1">
    <citation type="journal article" date="2019" name="Int. J. Syst. Evol. Microbiol.">
        <title>The Global Catalogue of Microorganisms (GCM) 10K type strain sequencing project: providing services to taxonomists for standard genome sequencing and annotation.</title>
        <authorList>
            <consortium name="The Broad Institute Genomics Platform"/>
            <consortium name="The Broad Institute Genome Sequencing Center for Infectious Disease"/>
            <person name="Wu L."/>
            <person name="Ma J."/>
        </authorList>
    </citation>
    <scope>NUCLEOTIDE SEQUENCE [LARGE SCALE GENOMIC DNA]</scope>
    <source>
        <strain evidence="4 5">JCM 16330</strain>
    </source>
</reference>
<feature type="domain" description="PBP" evidence="3">
    <location>
        <begin position="120"/>
        <end position="336"/>
    </location>
</feature>
<protein>
    <submittedName>
        <fullName evidence="4">Substrate-binding domain-containing protein</fullName>
    </submittedName>
</protein>
<sequence length="367" mass="38728">MMTDEPVSRRAVLAGGAGLAASFAGCISTSKTPPGSGSDEPATTGNSGGTGTERPSPLTAGGSSTVYPIADTASSYWEANAPPSNTEYWGPEQYGIDTEQSLADYWAGRYGFENGNGGQAPFSVSVTLSHSGTGLEKLRDQQVDIGNSSAPVSAELPDASEDELATFENHVVGVDAQPIVVSQAIYDAGVTEISAETLKAIYKGEIDDWRDVPGYEGPSKSIQVIGRAAGSGTDTAFRANLFGDPNAPIPGIDLRKGENQQVKTVVSSSDNAIAYMALAFVDDSVPAITLVFDGKRFVPGENLGDPDYPLSRDLHMYTYDGTSKKEAAFLRMIISDYGQENFVKPTGYAALTDERRQNQLSALPDPQ</sequence>
<evidence type="ECO:0000313" key="4">
    <source>
        <dbReference type="EMBL" id="GAA0304900.1"/>
    </source>
</evidence>
<dbReference type="Pfam" id="PF12849">
    <property type="entry name" value="PBP_like_2"/>
    <property type="match status" value="1"/>
</dbReference>
<proteinExistence type="predicted"/>
<dbReference type="SUPFAM" id="SSF53850">
    <property type="entry name" value="Periplasmic binding protein-like II"/>
    <property type="match status" value="1"/>
</dbReference>
<dbReference type="PANTHER" id="PTHR30570">
    <property type="entry name" value="PERIPLASMIC PHOSPHATE BINDING COMPONENT OF PHOSPHATE ABC TRANSPORTER"/>
    <property type="match status" value="1"/>
</dbReference>
<comment type="caution">
    <text evidence="4">The sequence shown here is derived from an EMBL/GenBank/DDBJ whole genome shotgun (WGS) entry which is preliminary data.</text>
</comment>
<feature type="region of interest" description="Disordered" evidence="2">
    <location>
        <begin position="26"/>
        <end position="65"/>
    </location>
</feature>
<dbReference type="PANTHER" id="PTHR30570:SF1">
    <property type="entry name" value="PHOSPHATE-BINDING PROTEIN PSTS"/>
    <property type="match status" value="1"/>
</dbReference>
<dbReference type="AlphaFoldDB" id="A0AAV3S9U4"/>
<evidence type="ECO:0000256" key="2">
    <source>
        <dbReference type="SAM" id="MobiDB-lite"/>
    </source>
</evidence>
<feature type="compositionally biased region" description="Polar residues" evidence="2">
    <location>
        <begin position="27"/>
        <end position="45"/>
    </location>
</feature>
<organism evidence="4 5">
    <name type="scientific">Halarchaeum salinum</name>
    <dbReference type="NCBI Taxonomy" id="489912"/>
    <lineage>
        <taxon>Archaea</taxon>
        <taxon>Methanobacteriati</taxon>
        <taxon>Methanobacteriota</taxon>
        <taxon>Stenosarchaea group</taxon>
        <taxon>Halobacteria</taxon>
        <taxon>Halobacteriales</taxon>
        <taxon>Halobacteriaceae</taxon>
    </lineage>
</organism>
<dbReference type="InterPro" id="IPR050811">
    <property type="entry name" value="Phosphate_ABC_transporter"/>
</dbReference>
<evidence type="ECO:0000313" key="5">
    <source>
        <dbReference type="Proteomes" id="UP001500837"/>
    </source>
</evidence>